<dbReference type="Gene3D" id="3.40.50.720">
    <property type="entry name" value="NAD(P)-binding Rossmann-like Domain"/>
    <property type="match status" value="1"/>
</dbReference>
<keyword evidence="3" id="KW-0521">NADP</keyword>
<dbReference type="PANTHER" id="PTHR43827">
    <property type="entry name" value="2,5-DIKETO-D-GLUCONIC ACID REDUCTASE"/>
    <property type="match status" value="1"/>
</dbReference>
<dbReference type="Gene3D" id="3.30.360.10">
    <property type="entry name" value="Dihydrodipicolinate Reductase, domain 2"/>
    <property type="match status" value="1"/>
</dbReference>
<dbReference type="SUPFAM" id="SSF51735">
    <property type="entry name" value="NAD(P)-binding Rossmann-fold domains"/>
    <property type="match status" value="1"/>
</dbReference>
<comment type="caution">
    <text evidence="9">The sequence shown here is derived from an EMBL/GenBank/DDBJ whole genome shotgun (WGS) entry which is preliminary data.</text>
</comment>
<feature type="region of interest" description="Disordered" evidence="5">
    <location>
        <begin position="293"/>
        <end position="327"/>
    </location>
</feature>
<accession>A0A9W8QAD3</accession>
<comment type="similarity">
    <text evidence="2">Belongs to the Gfo/Idh/MocA family.</text>
</comment>
<dbReference type="EMBL" id="JAJHUN010000009">
    <property type="protein sequence ID" value="KAJ4151060.1"/>
    <property type="molecule type" value="Genomic_DNA"/>
</dbReference>
<proteinExistence type="inferred from homology"/>
<feature type="compositionally biased region" description="Basic and acidic residues" evidence="5">
    <location>
        <begin position="302"/>
        <end position="321"/>
    </location>
</feature>
<dbReference type="Gene3D" id="3.20.20.100">
    <property type="entry name" value="NADP-dependent oxidoreductase domain"/>
    <property type="match status" value="1"/>
</dbReference>
<dbReference type="InterPro" id="IPR020471">
    <property type="entry name" value="AKR"/>
</dbReference>
<evidence type="ECO:0000259" key="8">
    <source>
        <dbReference type="Pfam" id="PF22725"/>
    </source>
</evidence>
<reference evidence="9" key="1">
    <citation type="journal article" date="2023" name="Access Microbiol">
        <title>De-novo genome assembly for Akanthomyces muscarius, a biocontrol agent of insect agricultural pests.</title>
        <authorList>
            <person name="Erdos Z."/>
            <person name="Studholme D.J."/>
            <person name="Raymond B."/>
            <person name="Sharma M."/>
        </authorList>
    </citation>
    <scope>NUCLEOTIDE SEQUENCE</scope>
    <source>
        <strain evidence="9">Ve6</strain>
    </source>
</reference>
<gene>
    <name evidence="9" type="ORF">LMH87_011777</name>
</gene>
<keyword evidence="10" id="KW-1185">Reference proteome</keyword>
<dbReference type="Pfam" id="PF22725">
    <property type="entry name" value="GFO_IDH_MocA_C3"/>
    <property type="match status" value="1"/>
</dbReference>
<feature type="domain" description="GFO/IDH/MocA-like oxidoreductase" evidence="8">
    <location>
        <begin position="140"/>
        <end position="196"/>
    </location>
</feature>
<protein>
    <submittedName>
        <fullName evidence="9">Uncharacterized protein</fullName>
    </submittedName>
</protein>
<feature type="domain" description="Gfo/Idh/MocA-like oxidoreductase N-terminal" evidence="7">
    <location>
        <begin position="8"/>
        <end position="123"/>
    </location>
</feature>
<sequence length="659" mass="74013">MVAQYHYSVAIVGLGSRGQKTWFESLKSTPKISVCAVCDSSATVLNGFASRCPEIPAYPSLEQLLEHHRPDFAIICLPNRYHLPAIKQLEAVSVPCLKEKPIAGTVDEFLQLRSLQTKIGVTFQRRWQPRYKHFRQLLPEIGKPLSVRATMAGKYDPPQEGWRVRHNVGTFDDLGVHMLDILVWLFGRPSSVFARCLGDGRPSERDLVRGTRGSLHLKGEEITYYDLGGRQTFQTSFQSLKQDAIVSMCQEFCEYISGRENTYSTSLSEVEDTLLTTEAICLSFASHASEKVAQPLQNGHQSGHENGHENGHRNGHEDGHQNGHQNDATKSLYNIEKQLSTKKSNGYSKSAFTNGVSAKLLPKVDMAQKTFLLNNGYEMPGLGFGTRKPKRSQETYEAVKKALDVGYRHIDTAFRYNNEDQVGEAVRDSGLPREAVWVTTKVDNSWHHRVAESVSISLSKLGMEYIDLLLMHWPSPVDPEDTKKTLPDWNFIMTWQDMQKEVQAGRVRTIGVSNFGVRNLQKLNSHPTCTIVPAVDQLELHPYCPSTGLIAFCKQNGIHCTAYSPLAFGLPELHGHPVLADLCQRTGKTVQQILIRWGLQRGTSVIPKSASLERIAANFESSAWELAPEDHALISSIEDRCRVYPDDWLPAQVFWEEDN</sequence>
<evidence type="ECO:0000313" key="10">
    <source>
        <dbReference type="Proteomes" id="UP001144673"/>
    </source>
</evidence>
<evidence type="ECO:0000256" key="4">
    <source>
        <dbReference type="ARBA" id="ARBA00023002"/>
    </source>
</evidence>
<dbReference type="GO" id="GO:0016616">
    <property type="term" value="F:oxidoreductase activity, acting on the CH-OH group of donors, NAD or NADP as acceptor"/>
    <property type="evidence" value="ECO:0007669"/>
    <property type="project" value="UniProtKB-ARBA"/>
</dbReference>
<dbReference type="RefSeq" id="XP_056052774.1">
    <property type="nucleotide sequence ID" value="XM_056200976.1"/>
</dbReference>
<dbReference type="AlphaFoldDB" id="A0A9W8QAD3"/>
<dbReference type="InterPro" id="IPR000683">
    <property type="entry name" value="Gfo/Idh/MocA-like_OxRdtase_N"/>
</dbReference>
<name>A0A9W8QAD3_AKAMU</name>
<evidence type="ECO:0000256" key="2">
    <source>
        <dbReference type="ARBA" id="ARBA00010928"/>
    </source>
</evidence>
<dbReference type="PROSITE" id="PS00798">
    <property type="entry name" value="ALDOKETO_REDUCTASE_1"/>
    <property type="match status" value="1"/>
</dbReference>
<dbReference type="Proteomes" id="UP001144673">
    <property type="component" value="Chromosome 4"/>
</dbReference>
<dbReference type="InterPro" id="IPR036812">
    <property type="entry name" value="NAD(P)_OxRdtase_dom_sf"/>
</dbReference>
<dbReference type="PRINTS" id="PR00069">
    <property type="entry name" value="ALDKETRDTASE"/>
</dbReference>
<dbReference type="GO" id="GO:0000166">
    <property type="term" value="F:nucleotide binding"/>
    <property type="evidence" value="ECO:0007669"/>
    <property type="project" value="InterPro"/>
</dbReference>
<comment type="similarity">
    <text evidence="1">Belongs to the aldo/keto reductase family.</text>
</comment>
<dbReference type="InterPro" id="IPR036291">
    <property type="entry name" value="NAD(P)-bd_dom_sf"/>
</dbReference>
<evidence type="ECO:0000256" key="1">
    <source>
        <dbReference type="ARBA" id="ARBA00007905"/>
    </source>
</evidence>
<dbReference type="Pfam" id="PF01408">
    <property type="entry name" value="GFO_IDH_MocA"/>
    <property type="match status" value="1"/>
</dbReference>
<evidence type="ECO:0000259" key="6">
    <source>
        <dbReference type="Pfam" id="PF00248"/>
    </source>
</evidence>
<dbReference type="GeneID" id="80898936"/>
<dbReference type="PANTHER" id="PTHR43827:SF3">
    <property type="entry name" value="NADP-DEPENDENT OXIDOREDUCTASE DOMAIN-CONTAINING PROTEIN"/>
    <property type="match status" value="1"/>
</dbReference>
<organism evidence="9 10">
    <name type="scientific">Akanthomyces muscarius</name>
    <name type="common">Entomopathogenic fungus</name>
    <name type="synonym">Lecanicillium muscarium</name>
    <dbReference type="NCBI Taxonomy" id="2231603"/>
    <lineage>
        <taxon>Eukaryota</taxon>
        <taxon>Fungi</taxon>
        <taxon>Dikarya</taxon>
        <taxon>Ascomycota</taxon>
        <taxon>Pezizomycotina</taxon>
        <taxon>Sordariomycetes</taxon>
        <taxon>Hypocreomycetidae</taxon>
        <taxon>Hypocreales</taxon>
        <taxon>Cordycipitaceae</taxon>
        <taxon>Akanthomyces</taxon>
    </lineage>
</organism>
<dbReference type="FunFam" id="3.20.20.100:FF:000002">
    <property type="entry name" value="2,5-diketo-D-gluconic acid reductase A"/>
    <property type="match status" value="1"/>
</dbReference>
<dbReference type="SUPFAM" id="SSF55347">
    <property type="entry name" value="Glyceraldehyde-3-phosphate dehydrogenase-like, C-terminal domain"/>
    <property type="match status" value="1"/>
</dbReference>
<dbReference type="InterPro" id="IPR018170">
    <property type="entry name" value="Aldo/ket_reductase_CS"/>
</dbReference>
<evidence type="ECO:0000313" key="9">
    <source>
        <dbReference type="EMBL" id="KAJ4151060.1"/>
    </source>
</evidence>
<dbReference type="PROSITE" id="PS00062">
    <property type="entry name" value="ALDOKETO_REDUCTASE_2"/>
    <property type="match status" value="1"/>
</dbReference>
<dbReference type="InterPro" id="IPR055170">
    <property type="entry name" value="GFO_IDH_MocA-like_dom"/>
</dbReference>
<evidence type="ECO:0000256" key="5">
    <source>
        <dbReference type="SAM" id="MobiDB-lite"/>
    </source>
</evidence>
<dbReference type="InterPro" id="IPR023210">
    <property type="entry name" value="NADP_OxRdtase_dom"/>
</dbReference>
<keyword evidence="4" id="KW-0560">Oxidoreductase</keyword>
<dbReference type="SUPFAM" id="SSF51430">
    <property type="entry name" value="NAD(P)-linked oxidoreductase"/>
    <property type="match status" value="1"/>
</dbReference>
<dbReference type="KEGG" id="amus:LMH87_011777"/>
<evidence type="ECO:0000256" key="3">
    <source>
        <dbReference type="ARBA" id="ARBA00022857"/>
    </source>
</evidence>
<dbReference type="Pfam" id="PF00248">
    <property type="entry name" value="Aldo_ket_red"/>
    <property type="match status" value="1"/>
</dbReference>
<feature type="domain" description="NADP-dependent oxidoreductase" evidence="6">
    <location>
        <begin position="384"/>
        <end position="638"/>
    </location>
</feature>
<evidence type="ECO:0000259" key="7">
    <source>
        <dbReference type="Pfam" id="PF01408"/>
    </source>
</evidence>